<proteinExistence type="predicted"/>
<dbReference type="Gene3D" id="3.60.130.30">
    <property type="match status" value="1"/>
</dbReference>
<feature type="region of interest" description="Disordered" evidence="1">
    <location>
        <begin position="44"/>
        <end position="149"/>
    </location>
</feature>
<name>A0A409YDJ6_9AGAR</name>
<dbReference type="InParanoid" id="A0A409YDJ6"/>
<dbReference type="OrthoDB" id="3202607at2759"/>
<feature type="compositionally biased region" description="Polar residues" evidence="1">
    <location>
        <begin position="67"/>
        <end position="87"/>
    </location>
</feature>
<evidence type="ECO:0000256" key="1">
    <source>
        <dbReference type="SAM" id="MobiDB-lite"/>
    </source>
</evidence>
<feature type="compositionally biased region" description="Basic residues" evidence="1">
    <location>
        <begin position="132"/>
        <end position="143"/>
    </location>
</feature>
<reference evidence="2 3" key="1">
    <citation type="journal article" date="2018" name="Evol. Lett.">
        <title>Horizontal gene cluster transfer increased hallucinogenic mushroom diversity.</title>
        <authorList>
            <person name="Reynolds H.T."/>
            <person name="Vijayakumar V."/>
            <person name="Gluck-Thaler E."/>
            <person name="Korotkin H.B."/>
            <person name="Matheny P.B."/>
            <person name="Slot J.C."/>
        </authorList>
    </citation>
    <scope>NUCLEOTIDE SEQUENCE [LARGE SCALE GENOMIC DNA]</scope>
    <source>
        <strain evidence="2 3">2629</strain>
    </source>
</reference>
<dbReference type="Proteomes" id="UP000284842">
    <property type="component" value="Unassembled WGS sequence"/>
</dbReference>
<keyword evidence="3" id="KW-1185">Reference proteome</keyword>
<gene>
    <name evidence="2" type="ORF">CVT24_000593</name>
</gene>
<feature type="compositionally biased region" description="Polar residues" evidence="1">
    <location>
        <begin position="102"/>
        <end position="114"/>
    </location>
</feature>
<accession>A0A409YDJ6</accession>
<sequence>MFSFRQNIIKPKQKPRIFSISPIWAPPSFDLSKALEQALVSENDAISSGKAPARQSSQVESIDATKNAEQATSNSITSPQIDSNVQPMETACEEGEIDDTGPSINTNIDSNIGDSQRDFENGTLRKSQDKPKRSRANIRRTRRRQQESAKEFAMLGEQLKLELPIASGSDGSSSVLQPQVQEPPKVDLGLSPPPLMSFEFETSNERSQKDLDTGAALTLDDLKAEGYRVVEYIYGTPQPLVDFHSKKVFGVVVGMITHDQNSAFDESVTKAFEFLEQITGTANVAFTSEDSLGYGVVYNEALNEPQWMTRDVHHAHLMQTILSNPDIKRIALFPNYTFAKWAPNLFGYYHKQISLLHTHFPHLKWPFYHSIWLNATFHFDSIVNPNNISSPSPSQLDQYTSHFTSGWAALTPLGHFNHHTGGHIVLHDLKIAIELPAGATLLLPTALLKNSLAPIGVDSEKGERRASFVQFCDRRLFRYVENMDGMRSSNDSEGERVVKACDLQLGAKRDLGMALWSTMEDLLVPAALDG</sequence>
<dbReference type="AlphaFoldDB" id="A0A409YDJ6"/>
<evidence type="ECO:0000313" key="3">
    <source>
        <dbReference type="Proteomes" id="UP000284842"/>
    </source>
</evidence>
<evidence type="ECO:0000313" key="2">
    <source>
        <dbReference type="EMBL" id="PPR01054.1"/>
    </source>
</evidence>
<organism evidence="2 3">
    <name type="scientific">Panaeolus cyanescens</name>
    <dbReference type="NCBI Taxonomy" id="181874"/>
    <lineage>
        <taxon>Eukaryota</taxon>
        <taxon>Fungi</taxon>
        <taxon>Dikarya</taxon>
        <taxon>Basidiomycota</taxon>
        <taxon>Agaricomycotina</taxon>
        <taxon>Agaricomycetes</taxon>
        <taxon>Agaricomycetidae</taxon>
        <taxon>Agaricales</taxon>
        <taxon>Agaricineae</taxon>
        <taxon>Galeropsidaceae</taxon>
        <taxon>Panaeolus</taxon>
    </lineage>
</organism>
<protein>
    <submittedName>
        <fullName evidence="2">Uncharacterized protein</fullName>
    </submittedName>
</protein>
<comment type="caution">
    <text evidence="2">The sequence shown here is derived from an EMBL/GenBank/DDBJ whole genome shotgun (WGS) entry which is preliminary data.</text>
</comment>
<dbReference type="EMBL" id="NHTK01001275">
    <property type="protein sequence ID" value="PPR01054.1"/>
    <property type="molecule type" value="Genomic_DNA"/>
</dbReference>